<dbReference type="PANTHER" id="PTHR47706">
    <property type="entry name" value="NMRA-LIKE FAMILY PROTEIN"/>
    <property type="match status" value="1"/>
</dbReference>
<protein>
    <submittedName>
        <fullName evidence="5">NmrA family protein</fullName>
    </submittedName>
</protein>
<gene>
    <name evidence="5" type="ORF">PTTW11_07634</name>
</gene>
<accession>A0A6S6W7A4</accession>
<dbReference type="PANTHER" id="PTHR47706:SF4">
    <property type="entry name" value="NMRA-LIKE DOMAIN-CONTAINING PROTEIN"/>
    <property type="match status" value="1"/>
</dbReference>
<reference evidence="5" key="1">
    <citation type="submission" date="2021-02" db="EMBL/GenBank/DDBJ databases">
        <authorList>
            <person name="Syme A R."/>
            <person name="Syme A R."/>
            <person name="Moolhuijzen P."/>
        </authorList>
    </citation>
    <scope>NUCLEOTIDE SEQUENCE</scope>
    <source>
        <strain evidence="5">W1-1</strain>
    </source>
</reference>
<name>A0A6S6W7A4_9PLEO</name>
<evidence type="ECO:0000259" key="4">
    <source>
        <dbReference type="Pfam" id="PF05368"/>
    </source>
</evidence>
<keyword evidence="3" id="KW-0560">Oxidoreductase</keyword>
<evidence type="ECO:0000256" key="2">
    <source>
        <dbReference type="ARBA" id="ARBA00022857"/>
    </source>
</evidence>
<dbReference type="InterPro" id="IPR051609">
    <property type="entry name" value="NmrA/Isoflavone_reductase-like"/>
</dbReference>
<dbReference type="GO" id="GO:0016491">
    <property type="term" value="F:oxidoreductase activity"/>
    <property type="evidence" value="ECO:0007669"/>
    <property type="project" value="UniProtKB-KW"/>
</dbReference>
<comment type="similarity">
    <text evidence="1">Belongs to the NmrA-type oxidoreductase family. Isoflavone reductase subfamily.</text>
</comment>
<evidence type="ECO:0000256" key="1">
    <source>
        <dbReference type="ARBA" id="ARBA00005725"/>
    </source>
</evidence>
<organism evidence="5 6">
    <name type="scientific">Pyrenophora teres f. teres</name>
    <dbReference type="NCBI Taxonomy" id="97479"/>
    <lineage>
        <taxon>Eukaryota</taxon>
        <taxon>Fungi</taxon>
        <taxon>Dikarya</taxon>
        <taxon>Ascomycota</taxon>
        <taxon>Pezizomycotina</taxon>
        <taxon>Dothideomycetes</taxon>
        <taxon>Pleosporomycetidae</taxon>
        <taxon>Pleosporales</taxon>
        <taxon>Pleosporineae</taxon>
        <taxon>Pleosporaceae</taxon>
        <taxon>Pyrenophora</taxon>
    </lineage>
</organism>
<evidence type="ECO:0000313" key="5">
    <source>
        <dbReference type="EMBL" id="CAE7192851.1"/>
    </source>
</evidence>
<dbReference type="Gene3D" id="3.40.50.720">
    <property type="entry name" value="NAD(P)-binding Rossmann-like Domain"/>
    <property type="match status" value="1"/>
</dbReference>
<dbReference type="SUPFAM" id="SSF51735">
    <property type="entry name" value="NAD(P)-binding Rossmann-fold domains"/>
    <property type="match status" value="1"/>
</dbReference>
<dbReference type="InterPro" id="IPR008030">
    <property type="entry name" value="NmrA-like"/>
</dbReference>
<feature type="domain" description="NmrA-like" evidence="4">
    <location>
        <begin position="3"/>
        <end position="311"/>
    </location>
</feature>
<dbReference type="AlphaFoldDB" id="A0A6S6W7A4"/>
<proteinExistence type="inferred from homology"/>
<sequence length="319" mass="35663">MVKIAVAGGTGNVATNMLKAAIASGNHEITIFTRSAPSTPHPSPKVSYKQVDYTDRAALTAALQGIHTLLSFFVAHLDTDNTAQKNLLHAALAAGVTRFAPSEWGIASYNGVPSYENKDAFRAYIEDLDAKNALGSLQICLFQPSIFMDYLAHPFPLEKDLITWTFFLDFQNRKAMILDDGDQPIVLTAIQDDAKILAKALDDTERPWPRIGGIRGCRTSINELVALGKKIRGGDWHVEYVKSEDLQKGVLTSSWIPQLSHPAIPEEVRESFSKEFLMVFFEAIRRGSWNVSGEWNERFPEYAFLSVEEYLRRAWEGRP</sequence>
<dbReference type="Pfam" id="PF05368">
    <property type="entry name" value="NmrA"/>
    <property type="match status" value="1"/>
</dbReference>
<keyword evidence="2" id="KW-0521">NADP</keyword>
<evidence type="ECO:0000313" key="6">
    <source>
        <dbReference type="Proteomes" id="UP000472372"/>
    </source>
</evidence>
<dbReference type="Gene3D" id="3.90.25.10">
    <property type="entry name" value="UDP-galactose 4-epimerase, domain 1"/>
    <property type="match status" value="1"/>
</dbReference>
<dbReference type="EMBL" id="HG992983">
    <property type="protein sequence ID" value="CAE7192851.1"/>
    <property type="molecule type" value="Genomic_DNA"/>
</dbReference>
<evidence type="ECO:0000256" key="3">
    <source>
        <dbReference type="ARBA" id="ARBA00023002"/>
    </source>
</evidence>
<dbReference type="InterPro" id="IPR036291">
    <property type="entry name" value="NAD(P)-bd_dom_sf"/>
</dbReference>
<dbReference type="Proteomes" id="UP000472372">
    <property type="component" value="Chromosome 7"/>
</dbReference>